<organism evidence="2 3">
    <name type="scientific">Emiliania huxleyi (strain CCMP1516)</name>
    <dbReference type="NCBI Taxonomy" id="280463"/>
    <lineage>
        <taxon>Eukaryota</taxon>
        <taxon>Haptista</taxon>
        <taxon>Haptophyta</taxon>
        <taxon>Prymnesiophyceae</taxon>
        <taxon>Isochrysidales</taxon>
        <taxon>Noelaerhabdaceae</taxon>
        <taxon>Emiliania</taxon>
    </lineage>
</organism>
<evidence type="ECO:0000259" key="1">
    <source>
        <dbReference type="SMART" id="SM00831"/>
    </source>
</evidence>
<keyword evidence="3" id="KW-1185">Reference proteome</keyword>
<dbReference type="Gene3D" id="2.70.150.10">
    <property type="entry name" value="Calcium-transporting ATPase, cytoplasmic transduction domain A"/>
    <property type="match status" value="1"/>
</dbReference>
<evidence type="ECO:0000313" key="3">
    <source>
        <dbReference type="Proteomes" id="UP000013827"/>
    </source>
</evidence>
<accession>A0A0D3IBW8</accession>
<protein>
    <recommendedName>
        <fullName evidence="1">Cation-transporting P-type ATPase N-terminal domain-containing protein</fullName>
    </recommendedName>
</protein>
<dbReference type="Gene3D" id="1.20.1110.10">
    <property type="entry name" value="Calcium-transporting ATPase, transmembrane domain"/>
    <property type="match status" value="1"/>
</dbReference>
<dbReference type="eggNOG" id="KOG0202">
    <property type="taxonomic scope" value="Eukaryota"/>
</dbReference>
<dbReference type="Proteomes" id="UP000013827">
    <property type="component" value="Unassembled WGS sequence"/>
</dbReference>
<dbReference type="HOGENOM" id="CLU_2659737_0_0_1"/>
<reference evidence="3" key="1">
    <citation type="journal article" date="2013" name="Nature">
        <title>Pan genome of the phytoplankton Emiliania underpins its global distribution.</title>
        <authorList>
            <person name="Read B.A."/>
            <person name="Kegel J."/>
            <person name="Klute M.J."/>
            <person name="Kuo A."/>
            <person name="Lefebvre S.C."/>
            <person name="Maumus F."/>
            <person name="Mayer C."/>
            <person name="Miller J."/>
            <person name="Monier A."/>
            <person name="Salamov A."/>
            <person name="Young J."/>
            <person name="Aguilar M."/>
            <person name="Claverie J.M."/>
            <person name="Frickenhaus S."/>
            <person name="Gonzalez K."/>
            <person name="Herman E.K."/>
            <person name="Lin Y.C."/>
            <person name="Napier J."/>
            <person name="Ogata H."/>
            <person name="Sarno A.F."/>
            <person name="Shmutz J."/>
            <person name="Schroeder D."/>
            <person name="de Vargas C."/>
            <person name="Verret F."/>
            <person name="von Dassow P."/>
            <person name="Valentin K."/>
            <person name="Van de Peer Y."/>
            <person name="Wheeler G."/>
            <person name="Dacks J.B."/>
            <person name="Delwiche C.F."/>
            <person name="Dyhrman S.T."/>
            <person name="Glockner G."/>
            <person name="John U."/>
            <person name="Richards T."/>
            <person name="Worden A.Z."/>
            <person name="Zhang X."/>
            <person name="Grigoriev I.V."/>
            <person name="Allen A.E."/>
            <person name="Bidle K."/>
            <person name="Borodovsky M."/>
            <person name="Bowler C."/>
            <person name="Brownlee C."/>
            <person name="Cock J.M."/>
            <person name="Elias M."/>
            <person name="Gladyshev V.N."/>
            <person name="Groth M."/>
            <person name="Guda C."/>
            <person name="Hadaegh A."/>
            <person name="Iglesias-Rodriguez M.D."/>
            <person name="Jenkins J."/>
            <person name="Jones B.M."/>
            <person name="Lawson T."/>
            <person name="Leese F."/>
            <person name="Lindquist E."/>
            <person name="Lobanov A."/>
            <person name="Lomsadze A."/>
            <person name="Malik S.B."/>
            <person name="Marsh M.E."/>
            <person name="Mackinder L."/>
            <person name="Mock T."/>
            <person name="Mueller-Roeber B."/>
            <person name="Pagarete A."/>
            <person name="Parker M."/>
            <person name="Probert I."/>
            <person name="Quesneville H."/>
            <person name="Raines C."/>
            <person name="Rensing S.A."/>
            <person name="Riano-Pachon D.M."/>
            <person name="Richier S."/>
            <person name="Rokitta S."/>
            <person name="Shiraiwa Y."/>
            <person name="Soanes D.M."/>
            <person name="van der Giezen M."/>
            <person name="Wahlund T.M."/>
            <person name="Williams B."/>
            <person name="Wilson W."/>
            <person name="Wolfe G."/>
            <person name="Wurch L.L."/>
        </authorList>
    </citation>
    <scope>NUCLEOTIDE SEQUENCE</scope>
</reference>
<dbReference type="SMART" id="SM00831">
    <property type="entry name" value="Cation_ATPase_N"/>
    <property type="match status" value="1"/>
</dbReference>
<dbReference type="STRING" id="2903.R1BG59"/>
<dbReference type="InterPro" id="IPR004014">
    <property type="entry name" value="ATPase_P-typ_cation-transptr_N"/>
</dbReference>
<dbReference type="InterPro" id="IPR023298">
    <property type="entry name" value="ATPase_P-typ_TM_dom_sf"/>
</dbReference>
<dbReference type="SUPFAM" id="SSF81665">
    <property type="entry name" value="Calcium ATPase, transmembrane domain M"/>
    <property type="match status" value="1"/>
</dbReference>
<dbReference type="Pfam" id="PF00690">
    <property type="entry name" value="Cation_ATPase_N"/>
    <property type="match status" value="1"/>
</dbReference>
<dbReference type="KEGG" id="ehx:EMIHUDRAFT_258138"/>
<dbReference type="EnsemblProtists" id="EOD08753">
    <property type="protein sequence ID" value="EOD08753"/>
    <property type="gene ID" value="EMIHUDRAFT_258138"/>
</dbReference>
<dbReference type="RefSeq" id="XP_005761182.1">
    <property type="nucleotide sequence ID" value="XM_005761125.1"/>
</dbReference>
<dbReference type="PaxDb" id="2903-EOD08753"/>
<dbReference type="GeneID" id="17254905"/>
<name>A0A0D3IBW8_EMIH1</name>
<sequence>MASERPWAYPTEQALGQGLADAEVELKRAEFGTNELDKDEGTPLWKLVLQQFDDLLVKILLGAAVLSFARRADSTA</sequence>
<reference evidence="2" key="2">
    <citation type="submission" date="2024-10" db="UniProtKB">
        <authorList>
            <consortium name="EnsemblProtists"/>
        </authorList>
    </citation>
    <scope>IDENTIFICATION</scope>
</reference>
<evidence type="ECO:0000313" key="2">
    <source>
        <dbReference type="EnsemblProtists" id="EOD08753"/>
    </source>
</evidence>
<proteinExistence type="predicted"/>
<feature type="domain" description="Cation-transporting P-type ATPase N-terminal" evidence="1">
    <location>
        <begin position="5"/>
        <end position="72"/>
    </location>
</feature>
<dbReference type="AlphaFoldDB" id="A0A0D3IBW8"/>